<feature type="repeat" description="TPR" evidence="3">
    <location>
        <begin position="1197"/>
        <end position="1230"/>
    </location>
</feature>
<accession>A0A9Q5NB69</accession>
<reference evidence="4" key="1">
    <citation type="submission" date="2016-06" db="EMBL/GenBank/DDBJ databases">
        <title>Draft Genome sequence of the fungus Inonotus baumii.</title>
        <authorList>
            <person name="Zhu H."/>
            <person name="Lin W."/>
        </authorList>
    </citation>
    <scope>NUCLEOTIDE SEQUENCE</scope>
    <source>
        <strain evidence="4">821</strain>
    </source>
</reference>
<dbReference type="Gene3D" id="1.25.40.10">
    <property type="entry name" value="Tetratricopeptide repeat domain"/>
    <property type="match status" value="7"/>
</dbReference>
<dbReference type="PANTHER" id="PTHR15704:SF7">
    <property type="entry name" value="SUPERKILLER COMPLEX PROTEIN 3"/>
    <property type="match status" value="1"/>
</dbReference>
<name>A0A9Q5NB69_SANBA</name>
<feature type="repeat" description="TPR" evidence="3">
    <location>
        <begin position="719"/>
        <end position="752"/>
    </location>
</feature>
<protein>
    <submittedName>
        <fullName evidence="4">TPR-like protein</fullName>
    </submittedName>
</protein>
<feature type="repeat" description="TPR" evidence="3">
    <location>
        <begin position="1035"/>
        <end position="1068"/>
    </location>
</feature>
<dbReference type="GO" id="GO:0006401">
    <property type="term" value="P:RNA catabolic process"/>
    <property type="evidence" value="ECO:0007669"/>
    <property type="project" value="InterPro"/>
</dbReference>
<sequence>MSTFVKSKLKSARELIGKKDFAKARDAAEEVLSYEPDNYNATMSIFVKSKLKSARELIGKKDFAKARDAAEEVLSYEPDNYNANVFLGLALLELQQFDQSEQAYLRATKAQPDQVLARQGLAKFYEQTERWDKYAETLMTLMDMFAKSGDATKCAEQLQKFVEFRRTRGSRKELADVLCLFLPNSPYYSILSTLPPPDPTAPTATTTFAAQTAIYNSLPILQEILSLTETEEETMLVREMEKRRMRLDSAHASPEELRKQIGLGIWSMSKLPDLYSEIINHPNTSDELRRETEAKLLRYKHRHRCALPLSGVERKIKTKLGIEVQEMIDGAVLLNIPDEFAWSLYIEGKDVDSIKSYGIDLLRRYTDLFPNSLLAQAVRGYFLFKSIPLHEKTGEEDEGEAVEESEGQVDDLDPYDLVLEAAAGLPDSVLAHRILCDIYIAEEDYQNCIAASEKGLQLVRRHEIDTGIDLVQVRKAFNVSLATGLVHLFPPKHHIRAIRVLDEVLSLDPNNVPCLMGRGYVLEAARKWNEAADLFLKVASQLRDDVDVGLVAREQHAWCLIEKEQPELETAIAELQSVLDQIEALDGYEERKARLWWRLGQCHWRLEAEKKETAYRHFITSLKRSPSFAPAFTSLGIYYLENASPLDPARAAKCFQKAFELDAREVEAAQRLAHSFAEEREWDLVEVVARRTIEGEGGLGGGLGSDEATVITKYKPTNAWAWKALGVVELNRRNYPLAIRAFQIALRSHENDTVSWLRLGEAYMKAGRYAAALKALHRVHELEPEEWLCTYLLGEVQRQTGQLPIAIAAFTEVLEKVPHETTVLLSLAETHLAQGRLELSRGYLSRSSTSFLSAITVSLDLADSSPGFRRLALKTIADSLMTLSDFSEFSDPDMAAKTLSRMAALYVERDDERISGIIEHPLLADPSTANAFAALQFAVVTYSLRLSLFARDEEGIGSAWYDLGISISRLASFTQSQAMREKAEKVAIEFVRTALSADPGNFLFWNAFGNLNFVARPMIAQHSYIRALGSNPKDASVWTNLGLLYLHNGDLELANETFSKAQTLDPDFTLAWVGQGLVASANNREEDANALFEHAVGLTADLPAADLEYAYRTFSKLPMLANRSHTSFQDALFPPFFSLDRYCRRKTDDPSALHLFGLVCERLHLYDLAVEVTSRAIRQLESAYEETEDPAIERRYAIANTNLGRMLLAKGDFEASIEAFETAFGFLPAEDPDTSISLRSLCQFGHGIASFHSGNLEKALAMFESAQEIASANQLVRGQVTVLLAKTMWKIGTDEFREVAKEQLLDCIQNDPENLAAVVALAAMGLLTSDEALIDAALSEILVLPLDERHMRDPERNIEDLITNHYIAEGNITKALSVVQGAVHTEPSYIASRKELASLSLCQGQPEIAQALLSRLLDSPDVYRIDGAHESLRLLAIASVTSVNKYMTASDARRVAQKAVMLAPWDEKNWLAFAYVRSASNGL</sequence>
<dbReference type="InterPro" id="IPR040962">
    <property type="entry name" value="TPR_22"/>
</dbReference>
<comment type="caution">
    <text evidence="4">The sequence shown here is derived from an EMBL/GenBank/DDBJ whole genome shotgun (WGS) entry which is preliminary data.</text>
</comment>
<dbReference type="Proteomes" id="UP000757232">
    <property type="component" value="Unassembled WGS sequence"/>
</dbReference>
<dbReference type="PROSITE" id="PS50005">
    <property type="entry name" value="TPR"/>
    <property type="match status" value="5"/>
</dbReference>
<dbReference type="Pfam" id="PF18833">
    <property type="entry name" value="TPR_22"/>
    <property type="match status" value="1"/>
</dbReference>
<dbReference type="PROSITE" id="PS50293">
    <property type="entry name" value="TPR_REGION"/>
    <property type="match status" value="1"/>
</dbReference>
<feature type="repeat" description="TPR" evidence="3">
    <location>
        <begin position="81"/>
        <end position="114"/>
    </location>
</feature>
<keyword evidence="2 3" id="KW-0802">TPR repeat</keyword>
<feature type="repeat" description="TPR" evidence="3">
    <location>
        <begin position="753"/>
        <end position="786"/>
    </location>
</feature>
<dbReference type="Pfam" id="PF13432">
    <property type="entry name" value="TPR_16"/>
    <property type="match status" value="4"/>
</dbReference>
<keyword evidence="1" id="KW-0677">Repeat</keyword>
<dbReference type="InterPro" id="IPR039226">
    <property type="entry name" value="Ski3/TTC37"/>
</dbReference>
<keyword evidence="5" id="KW-1185">Reference proteome</keyword>
<evidence type="ECO:0000256" key="3">
    <source>
        <dbReference type="PROSITE-ProRule" id="PRU00339"/>
    </source>
</evidence>
<dbReference type="SMART" id="SM00028">
    <property type="entry name" value="TPR"/>
    <property type="match status" value="14"/>
</dbReference>
<evidence type="ECO:0000313" key="5">
    <source>
        <dbReference type="Proteomes" id="UP000757232"/>
    </source>
</evidence>
<dbReference type="SUPFAM" id="SSF48452">
    <property type="entry name" value="TPR-like"/>
    <property type="match status" value="5"/>
</dbReference>
<evidence type="ECO:0000256" key="1">
    <source>
        <dbReference type="ARBA" id="ARBA00022737"/>
    </source>
</evidence>
<dbReference type="OrthoDB" id="421075at2759"/>
<dbReference type="Pfam" id="PF13181">
    <property type="entry name" value="TPR_8"/>
    <property type="match status" value="1"/>
</dbReference>
<evidence type="ECO:0000256" key="2">
    <source>
        <dbReference type="ARBA" id="ARBA00022803"/>
    </source>
</evidence>
<organism evidence="4 5">
    <name type="scientific">Sanghuangporus baumii</name>
    <name type="common">Phellinus baumii</name>
    <dbReference type="NCBI Taxonomy" id="108892"/>
    <lineage>
        <taxon>Eukaryota</taxon>
        <taxon>Fungi</taxon>
        <taxon>Dikarya</taxon>
        <taxon>Basidiomycota</taxon>
        <taxon>Agaricomycotina</taxon>
        <taxon>Agaricomycetes</taxon>
        <taxon>Hymenochaetales</taxon>
        <taxon>Hymenochaetaceae</taxon>
        <taxon>Sanghuangporus</taxon>
    </lineage>
</organism>
<dbReference type="InterPro" id="IPR011990">
    <property type="entry name" value="TPR-like_helical_dom_sf"/>
</dbReference>
<gene>
    <name evidence="4" type="ORF">A7U60_g2126</name>
</gene>
<dbReference type="PANTHER" id="PTHR15704">
    <property type="entry name" value="SUPERKILLER 3 PROTEIN-RELATED"/>
    <property type="match status" value="1"/>
</dbReference>
<dbReference type="EMBL" id="LNZH02000122">
    <property type="protein sequence ID" value="OCB90691.1"/>
    <property type="molecule type" value="Genomic_DNA"/>
</dbReference>
<proteinExistence type="predicted"/>
<dbReference type="GO" id="GO:0055087">
    <property type="term" value="C:Ski complex"/>
    <property type="evidence" value="ECO:0007669"/>
    <property type="project" value="InterPro"/>
</dbReference>
<evidence type="ECO:0000313" key="4">
    <source>
        <dbReference type="EMBL" id="OCB90691.1"/>
    </source>
</evidence>
<dbReference type="InterPro" id="IPR019734">
    <property type="entry name" value="TPR_rpt"/>
</dbReference>